<organism evidence="1 2">
    <name type="scientific">Flavilitoribacter nigricans (strain ATCC 23147 / DSM 23189 / NBRC 102662 / NCIMB 1420 / SS-2)</name>
    <name type="common">Lewinella nigricans</name>
    <dbReference type="NCBI Taxonomy" id="1122177"/>
    <lineage>
        <taxon>Bacteria</taxon>
        <taxon>Pseudomonadati</taxon>
        <taxon>Bacteroidota</taxon>
        <taxon>Saprospiria</taxon>
        <taxon>Saprospirales</taxon>
        <taxon>Lewinellaceae</taxon>
        <taxon>Flavilitoribacter</taxon>
    </lineage>
</organism>
<protein>
    <submittedName>
        <fullName evidence="1">Uncharacterized protein</fullName>
    </submittedName>
</protein>
<proteinExistence type="predicted"/>
<dbReference type="Proteomes" id="UP000223913">
    <property type="component" value="Unassembled WGS sequence"/>
</dbReference>
<evidence type="ECO:0000313" key="2">
    <source>
        <dbReference type="Proteomes" id="UP000223913"/>
    </source>
</evidence>
<gene>
    <name evidence="1" type="ORF">CRP01_33040</name>
</gene>
<sequence length="70" mass="8109">MNSVKVDIRAKLFDQNDLNPCNSEDKHKKQDFIIRTNAIACKYISIDFIIRNSGKYGLVLYFKSRQLAAK</sequence>
<name>A0A2D0N1C8_FLAN2</name>
<accession>A0A2D0N1C8</accession>
<comment type="caution">
    <text evidence="1">The sequence shown here is derived from an EMBL/GenBank/DDBJ whole genome shotgun (WGS) entry which is preliminary data.</text>
</comment>
<keyword evidence="2" id="KW-1185">Reference proteome</keyword>
<reference evidence="1 2" key="1">
    <citation type="submission" date="2017-10" db="EMBL/GenBank/DDBJ databases">
        <title>The draft genome sequence of Lewinella nigricans NBRC 102662.</title>
        <authorList>
            <person name="Wang K."/>
        </authorList>
    </citation>
    <scope>NUCLEOTIDE SEQUENCE [LARGE SCALE GENOMIC DNA]</scope>
    <source>
        <strain evidence="1 2">NBRC 102662</strain>
    </source>
</reference>
<dbReference type="AlphaFoldDB" id="A0A2D0N1C8"/>
<dbReference type="EMBL" id="PDUD01000042">
    <property type="protein sequence ID" value="PHN02324.1"/>
    <property type="molecule type" value="Genomic_DNA"/>
</dbReference>
<evidence type="ECO:0000313" key="1">
    <source>
        <dbReference type="EMBL" id="PHN02324.1"/>
    </source>
</evidence>